<organism evidence="1 2">
    <name type="scientific">Candidatus Gottesmanbacteria bacterium GW2011_GWB1_49_7</name>
    <dbReference type="NCBI Taxonomy" id="1618448"/>
    <lineage>
        <taxon>Bacteria</taxon>
        <taxon>Candidatus Gottesmaniibacteriota</taxon>
    </lineage>
</organism>
<evidence type="ECO:0000313" key="1">
    <source>
        <dbReference type="EMBL" id="KKW13249.1"/>
    </source>
</evidence>
<dbReference type="Proteomes" id="UP000034588">
    <property type="component" value="Unassembled WGS sequence"/>
</dbReference>
<gene>
    <name evidence="1" type="ORF">UY48_C0003G0071</name>
</gene>
<proteinExistence type="predicted"/>
<evidence type="ECO:0000313" key="2">
    <source>
        <dbReference type="Proteomes" id="UP000034588"/>
    </source>
</evidence>
<dbReference type="AlphaFoldDB" id="A0A0G1Z398"/>
<sequence>MKKFVIEFSGDGEATIRLPEGVTKKVDADRLADLTLALAKTLGTVKERHIAGVDHHHGEGTHIHA</sequence>
<protein>
    <submittedName>
        <fullName evidence="1">Uncharacterized protein</fullName>
    </submittedName>
</protein>
<accession>A0A0G1Z398</accession>
<dbReference type="EMBL" id="LCQD01000003">
    <property type="protein sequence ID" value="KKW13249.1"/>
    <property type="molecule type" value="Genomic_DNA"/>
</dbReference>
<reference evidence="1 2" key="1">
    <citation type="journal article" date="2015" name="Nature">
        <title>rRNA introns, odd ribosomes, and small enigmatic genomes across a large radiation of phyla.</title>
        <authorList>
            <person name="Brown C.T."/>
            <person name="Hug L.A."/>
            <person name="Thomas B.C."/>
            <person name="Sharon I."/>
            <person name="Castelle C.J."/>
            <person name="Singh A."/>
            <person name="Wilkins M.J."/>
            <person name="Williams K.H."/>
            <person name="Banfield J.F."/>
        </authorList>
    </citation>
    <scope>NUCLEOTIDE SEQUENCE [LARGE SCALE GENOMIC DNA]</scope>
</reference>
<comment type="caution">
    <text evidence="1">The sequence shown here is derived from an EMBL/GenBank/DDBJ whole genome shotgun (WGS) entry which is preliminary data.</text>
</comment>
<name>A0A0G1Z398_9BACT</name>